<dbReference type="Proteomes" id="UP000266327">
    <property type="component" value="Unassembled WGS sequence"/>
</dbReference>
<dbReference type="AlphaFoldDB" id="A0A3A3G7R5"/>
<gene>
    <name evidence="1" type="ORF">D3878_20500</name>
</gene>
<keyword evidence="2" id="KW-1185">Reference proteome</keyword>
<evidence type="ECO:0008006" key="3">
    <source>
        <dbReference type="Google" id="ProtNLM"/>
    </source>
</evidence>
<dbReference type="EMBL" id="QYUQ01000002">
    <property type="protein sequence ID" value="RJG03675.1"/>
    <property type="molecule type" value="Genomic_DNA"/>
</dbReference>
<reference evidence="2" key="1">
    <citation type="submission" date="2018-09" db="EMBL/GenBank/DDBJ databases">
        <authorList>
            <person name="Zhu H."/>
        </authorList>
    </citation>
    <scope>NUCLEOTIDE SEQUENCE [LARGE SCALE GENOMIC DNA]</scope>
    <source>
        <strain evidence="2">K1S02-23</strain>
    </source>
</reference>
<accession>A0A3A3G7R5</accession>
<proteinExistence type="predicted"/>
<evidence type="ECO:0000313" key="1">
    <source>
        <dbReference type="EMBL" id="RJG03675.1"/>
    </source>
</evidence>
<organism evidence="1 2">
    <name type="scientific">Noviherbaspirillum sedimenti</name>
    <dbReference type="NCBI Taxonomy" id="2320865"/>
    <lineage>
        <taxon>Bacteria</taxon>
        <taxon>Pseudomonadati</taxon>
        <taxon>Pseudomonadota</taxon>
        <taxon>Betaproteobacteria</taxon>
        <taxon>Burkholderiales</taxon>
        <taxon>Oxalobacteraceae</taxon>
        <taxon>Noviherbaspirillum</taxon>
    </lineage>
</organism>
<name>A0A3A3G7R5_9BURK</name>
<sequence>MYPKQREENAAMQEFDHLDVTHTIDLTDPPAVCNAVCELLGKEDAAIDRSLISRAFEVFSSLYAGTLPGYHGCETLYHDMQHALDVTLACARMQAGHECAHASSGRLGAGRLALGVIVALFHDAGYIRRRQDRRCWHGAQYTLHHVARGGRLLSHFLTQEGHGDWARRAVKLIHFTGYEIPLEQIRLDDPLDQRLGHLIGTADLIAQMADRVYLEKCRDYLYEEFELGGLTKRRHADGSIEVLYDSSWDLLSKTPAFYAGMVKKRLDADFRASYRFVEPLFGGANPYIEAIERNMGYLQQVLDEGRLHELLRRQPEPVLAPGTPGN</sequence>
<comment type="caution">
    <text evidence="1">The sequence shown here is derived from an EMBL/GenBank/DDBJ whole genome shotgun (WGS) entry which is preliminary data.</text>
</comment>
<evidence type="ECO:0000313" key="2">
    <source>
        <dbReference type="Proteomes" id="UP000266327"/>
    </source>
</evidence>
<protein>
    <recommendedName>
        <fullName evidence="3">HD/PDEase domain-containing protein</fullName>
    </recommendedName>
</protein>
<dbReference type="SUPFAM" id="SSF109604">
    <property type="entry name" value="HD-domain/PDEase-like"/>
    <property type="match status" value="1"/>
</dbReference>